<reference evidence="3 4" key="1">
    <citation type="journal article" date="2012" name="BMC Genomics">
        <title>Tools to kill: Genome of one of the most destructive plant pathogenic fungi Macrophomina phaseolina.</title>
        <authorList>
            <person name="Islam M.S."/>
            <person name="Haque M.S."/>
            <person name="Islam M.M."/>
            <person name="Emdad E.M."/>
            <person name="Halim A."/>
            <person name="Hossen Q.M.M."/>
            <person name="Hossain M.Z."/>
            <person name="Ahmed B."/>
            <person name="Rahim S."/>
            <person name="Rahman M.S."/>
            <person name="Alam M.M."/>
            <person name="Hou S."/>
            <person name="Wan X."/>
            <person name="Saito J.A."/>
            <person name="Alam M."/>
        </authorList>
    </citation>
    <scope>NUCLEOTIDE SEQUENCE [LARGE SCALE GENOMIC DNA]</scope>
    <source>
        <strain evidence="3 4">MS6</strain>
    </source>
</reference>
<dbReference type="eggNOG" id="ENOG502RWPB">
    <property type="taxonomic scope" value="Eukaryota"/>
</dbReference>
<dbReference type="EMBL" id="AHHD01000250">
    <property type="protein sequence ID" value="EKG17301.1"/>
    <property type="molecule type" value="Genomic_DNA"/>
</dbReference>
<dbReference type="HOGENOM" id="CLU_403327_0_0_1"/>
<evidence type="ECO:0000313" key="3">
    <source>
        <dbReference type="EMBL" id="EKG17301.1"/>
    </source>
</evidence>
<evidence type="ECO:0000259" key="2">
    <source>
        <dbReference type="SMART" id="SM01017"/>
    </source>
</evidence>
<gene>
    <name evidence="3" type="ORF">MPH_05511</name>
</gene>
<dbReference type="SUPFAM" id="SSF81296">
    <property type="entry name" value="E set domains"/>
    <property type="match status" value="1"/>
</dbReference>
<proteinExistence type="predicted"/>
<dbReference type="InterPro" id="IPR014756">
    <property type="entry name" value="Ig_E-set"/>
</dbReference>
<dbReference type="Gene3D" id="2.60.40.640">
    <property type="match status" value="2"/>
</dbReference>
<name>K2R4J3_MACPH</name>
<feature type="compositionally biased region" description="Pro residues" evidence="1">
    <location>
        <begin position="594"/>
        <end position="608"/>
    </location>
</feature>
<protein>
    <submittedName>
        <fullName evidence="3">Arrestin-like protein</fullName>
    </submittedName>
</protein>
<sequence length="744" mass="81606">MLEFPTHRHPRVAVDIQLGAPLFVGGGSLEGNIRISIEDAERQRHKRALAIARISVDLLGIEEMWNAKRDIFMDLATELIDSENPPPENMVDTVKQLSPLDPFWLLKPSVTTMPFSISLPLDVGPPPFQSKLARIRYALCCTLLVRDKGVQYLVRTSQEVSVLSVYDPERALMSLPSPLTASDEYTRPRESSIEVTKVTAGLHRQVWVSGTCIFVDVHIANNSRKTIKKLELQLERNILCYKHTAAATLEKSAGQARIFDNNERTVFAKTSIKQGSHGWSGVPPHTTLTRTADLEVPRGHATVKCGKFFEVRYFLNIIVSSTHSKLVSVQLPIVLIHMNSLDVVPNSVAQVAAAIEEKRGNSSETRARALDRGNPRSVQGRAFAAPRMQSLDRMRSDAEDIQELGHILERSPRKYRPATKISTTINPDGSTSIQKEHIIRRVQSATPKLTGRCAGRKYSSENIGINSAVGLGYGYHSNNDLVGSDTGEHNDSNYQLTHRRHASSPGFDTPPDGNCKGRPLEMDSVESAKHHIRHVRSNETNHSFSSSATHGYVNHHAQQHAPSFGLKQSTTLPAPGSARSHSRAGSNTISSAAPLPPHLPPPPLPPLLLPSASFGPLHTGNGHNSFREAEVAFQGERDSGVVDLGTGGSGGGYPGGSGHYHAFGGMGSGAASFKARLDAARDRQWKFQGPGRENAGSRLIGGHGGNAKKWKGLPERGLEWIMGDREEREKEKEKERRRAMDNWI</sequence>
<dbReference type="SMART" id="SM01017">
    <property type="entry name" value="Arrestin_C"/>
    <property type="match status" value="1"/>
</dbReference>
<feature type="region of interest" description="Disordered" evidence="1">
    <location>
        <begin position="721"/>
        <end position="744"/>
    </location>
</feature>
<feature type="region of interest" description="Disordered" evidence="1">
    <location>
        <begin position="556"/>
        <end position="623"/>
    </location>
</feature>
<dbReference type="InterPro" id="IPR011022">
    <property type="entry name" value="Arrestin_C-like"/>
</dbReference>
<accession>K2R4J3</accession>
<evidence type="ECO:0000313" key="4">
    <source>
        <dbReference type="Proteomes" id="UP000007129"/>
    </source>
</evidence>
<feature type="domain" description="Arrestin C-terminal-like" evidence="2">
    <location>
        <begin position="192"/>
        <end position="340"/>
    </location>
</feature>
<dbReference type="Pfam" id="PF02752">
    <property type="entry name" value="Arrestin_C"/>
    <property type="match status" value="1"/>
</dbReference>
<organism evidence="3 4">
    <name type="scientific">Macrophomina phaseolina (strain MS6)</name>
    <name type="common">Charcoal rot fungus</name>
    <dbReference type="NCBI Taxonomy" id="1126212"/>
    <lineage>
        <taxon>Eukaryota</taxon>
        <taxon>Fungi</taxon>
        <taxon>Dikarya</taxon>
        <taxon>Ascomycota</taxon>
        <taxon>Pezizomycotina</taxon>
        <taxon>Dothideomycetes</taxon>
        <taxon>Dothideomycetes incertae sedis</taxon>
        <taxon>Botryosphaeriales</taxon>
        <taxon>Botryosphaeriaceae</taxon>
        <taxon>Macrophomina</taxon>
    </lineage>
</organism>
<dbReference type="STRING" id="1126212.K2R4J3"/>
<feature type="region of interest" description="Disordered" evidence="1">
    <location>
        <begin position="687"/>
        <end position="708"/>
    </location>
</feature>
<evidence type="ECO:0000256" key="1">
    <source>
        <dbReference type="SAM" id="MobiDB-lite"/>
    </source>
</evidence>
<dbReference type="InterPro" id="IPR014752">
    <property type="entry name" value="Arrestin-like_C"/>
</dbReference>
<dbReference type="VEuPathDB" id="FungiDB:MPH_05511"/>
<feature type="region of interest" description="Disordered" evidence="1">
    <location>
        <begin position="498"/>
        <end position="520"/>
    </location>
</feature>
<dbReference type="Proteomes" id="UP000007129">
    <property type="component" value="Unassembled WGS sequence"/>
</dbReference>
<comment type="caution">
    <text evidence="3">The sequence shown here is derived from an EMBL/GenBank/DDBJ whole genome shotgun (WGS) entry which is preliminary data.</text>
</comment>
<dbReference type="OrthoDB" id="298939at2759"/>
<dbReference type="AlphaFoldDB" id="K2R4J3"/>
<dbReference type="InParanoid" id="K2R4J3"/>